<gene>
    <name evidence="1" type="ORF">C8N42_10865</name>
</gene>
<dbReference type="RefSeq" id="WP_107816776.1">
    <property type="nucleotide sequence ID" value="NZ_QAOH01000008.1"/>
</dbReference>
<protein>
    <submittedName>
        <fullName evidence="1">Uncharacterized protein</fullName>
    </submittedName>
</protein>
<evidence type="ECO:0000313" key="2">
    <source>
        <dbReference type="Proteomes" id="UP000244077"/>
    </source>
</evidence>
<organism evidence="1 2">
    <name type="scientific">Celeribacter persicus</name>
    <dbReference type="NCBI Taxonomy" id="1651082"/>
    <lineage>
        <taxon>Bacteria</taxon>
        <taxon>Pseudomonadati</taxon>
        <taxon>Pseudomonadota</taxon>
        <taxon>Alphaproteobacteria</taxon>
        <taxon>Rhodobacterales</taxon>
        <taxon>Roseobacteraceae</taxon>
        <taxon>Celeribacter</taxon>
    </lineage>
</organism>
<proteinExistence type="predicted"/>
<accession>A0A2T5HI89</accession>
<name>A0A2T5HI89_9RHOB</name>
<reference evidence="1 2" key="1">
    <citation type="submission" date="2018-04" db="EMBL/GenBank/DDBJ databases">
        <title>Genomic Encyclopedia of Archaeal and Bacterial Type Strains, Phase II (KMG-II): from individual species to whole genera.</title>
        <authorList>
            <person name="Goeker M."/>
        </authorList>
    </citation>
    <scope>NUCLEOTIDE SEQUENCE [LARGE SCALE GENOMIC DNA]</scope>
    <source>
        <strain evidence="1 2">DSM 100434</strain>
    </source>
</reference>
<dbReference type="Proteomes" id="UP000244077">
    <property type="component" value="Unassembled WGS sequence"/>
</dbReference>
<sequence length="101" mass="10587">MTRIAKALIAFSIVLSAVALFVPFGRLDNVVQGAFVVSDAPLTQAESGEDVIVIKVPAEDLQRCINTLDQVFLGPVTDASVQSVSLSADQSGPIVRCEAEG</sequence>
<dbReference type="AlphaFoldDB" id="A0A2T5HI89"/>
<comment type="caution">
    <text evidence="1">The sequence shown here is derived from an EMBL/GenBank/DDBJ whole genome shotgun (WGS) entry which is preliminary data.</text>
</comment>
<dbReference type="OrthoDB" id="7875207at2"/>
<dbReference type="EMBL" id="QAOH01000008">
    <property type="protein sequence ID" value="PTQ71291.1"/>
    <property type="molecule type" value="Genomic_DNA"/>
</dbReference>
<evidence type="ECO:0000313" key="1">
    <source>
        <dbReference type="EMBL" id="PTQ71291.1"/>
    </source>
</evidence>
<keyword evidence="2" id="KW-1185">Reference proteome</keyword>